<protein>
    <recommendedName>
        <fullName evidence="7">Aminoacyl-transfer RNA synthetases class-II family profile domain-containing protein</fullName>
    </recommendedName>
</protein>
<dbReference type="InterPro" id="IPR002312">
    <property type="entry name" value="Asp/Asn-tRNA-synth_IIb"/>
</dbReference>
<organism evidence="8 9">
    <name type="scientific">Lodderomyces beijingensis</name>
    <dbReference type="NCBI Taxonomy" id="1775926"/>
    <lineage>
        <taxon>Eukaryota</taxon>
        <taxon>Fungi</taxon>
        <taxon>Dikarya</taxon>
        <taxon>Ascomycota</taxon>
        <taxon>Saccharomycotina</taxon>
        <taxon>Pichiomycetes</taxon>
        <taxon>Debaryomycetaceae</taxon>
        <taxon>Candida/Lodderomyces clade</taxon>
        <taxon>Lodderomyces</taxon>
    </lineage>
</organism>
<evidence type="ECO:0000313" key="9">
    <source>
        <dbReference type="Proteomes" id="UP001497383"/>
    </source>
</evidence>
<evidence type="ECO:0000256" key="5">
    <source>
        <dbReference type="ARBA" id="ARBA00022917"/>
    </source>
</evidence>
<dbReference type="Proteomes" id="UP001497383">
    <property type="component" value="Chromosome 3"/>
</dbReference>
<reference evidence="8 9" key="1">
    <citation type="submission" date="2024-03" db="EMBL/GenBank/DDBJ databases">
        <authorList>
            <person name="Brejova B."/>
        </authorList>
    </citation>
    <scope>NUCLEOTIDE SEQUENCE [LARGE SCALE GENOMIC DNA]</scope>
    <source>
        <strain evidence="8 9">CBS 14171</strain>
    </source>
</reference>
<dbReference type="PANTHER" id="PTHR22594">
    <property type="entry name" value="ASPARTYL/LYSYL-TRNA SYNTHETASE"/>
    <property type="match status" value="1"/>
</dbReference>
<dbReference type="GeneID" id="92207914"/>
<dbReference type="RefSeq" id="XP_066829656.1">
    <property type="nucleotide sequence ID" value="XM_066972748.1"/>
</dbReference>
<proteinExistence type="inferred from homology"/>
<dbReference type="HAMAP" id="MF_00044">
    <property type="entry name" value="Asp_tRNA_synth_type1"/>
    <property type="match status" value="1"/>
</dbReference>
<comment type="similarity">
    <text evidence="1">Belongs to the class-II aminoacyl-tRNA synthetase family. Type 1 subfamily.</text>
</comment>
<evidence type="ECO:0000256" key="4">
    <source>
        <dbReference type="ARBA" id="ARBA00022840"/>
    </source>
</evidence>
<evidence type="ECO:0000256" key="2">
    <source>
        <dbReference type="ARBA" id="ARBA00022598"/>
    </source>
</evidence>
<keyword evidence="5" id="KW-0648">Protein biosynthesis</keyword>
<keyword evidence="3" id="KW-0547">Nucleotide-binding</keyword>
<dbReference type="InterPro" id="IPR004364">
    <property type="entry name" value="Aa-tRNA-synt_II"/>
</dbReference>
<dbReference type="InterPro" id="IPR012340">
    <property type="entry name" value="NA-bd_OB-fold"/>
</dbReference>
<dbReference type="InterPro" id="IPR045864">
    <property type="entry name" value="aa-tRNA-synth_II/BPL/LPL"/>
</dbReference>
<dbReference type="PANTHER" id="PTHR22594:SF5">
    <property type="entry name" value="ASPARTATE--TRNA LIGASE, MITOCHONDRIAL"/>
    <property type="match status" value="1"/>
</dbReference>
<keyword evidence="6" id="KW-0030">Aminoacyl-tRNA synthetase</keyword>
<keyword evidence="2" id="KW-0436">Ligase</keyword>
<evidence type="ECO:0000256" key="1">
    <source>
        <dbReference type="ARBA" id="ARBA00006303"/>
    </source>
</evidence>
<evidence type="ECO:0000313" key="8">
    <source>
        <dbReference type="EMBL" id="CAK9438494.1"/>
    </source>
</evidence>
<keyword evidence="9" id="KW-1185">Reference proteome</keyword>
<evidence type="ECO:0000259" key="7">
    <source>
        <dbReference type="PROSITE" id="PS50862"/>
    </source>
</evidence>
<keyword evidence="4" id="KW-0067">ATP-binding</keyword>
<dbReference type="Gene3D" id="3.30.930.10">
    <property type="entry name" value="Bira Bifunctional Protein, Domain 2"/>
    <property type="match status" value="1"/>
</dbReference>
<evidence type="ECO:0000256" key="3">
    <source>
        <dbReference type="ARBA" id="ARBA00022741"/>
    </source>
</evidence>
<dbReference type="PRINTS" id="PR01042">
    <property type="entry name" value="TRNASYNTHASP"/>
</dbReference>
<dbReference type="NCBIfam" id="TIGR00459">
    <property type="entry name" value="aspS_bact"/>
    <property type="match status" value="1"/>
</dbReference>
<dbReference type="SUPFAM" id="SSF55681">
    <property type="entry name" value="Class II aaRS and biotin synthetases"/>
    <property type="match status" value="1"/>
</dbReference>
<dbReference type="EMBL" id="OZ022407">
    <property type="protein sequence ID" value="CAK9438494.1"/>
    <property type="molecule type" value="Genomic_DNA"/>
</dbReference>
<name>A0ABP0ZKT0_9ASCO</name>
<feature type="domain" description="Aminoacyl-transfer RNA synthetases class-II family profile" evidence="7">
    <location>
        <begin position="177"/>
        <end position="656"/>
    </location>
</feature>
<dbReference type="Gene3D" id="3.30.1360.30">
    <property type="entry name" value="GAD-like domain"/>
    <property type="match status" value="1"/>
</dbReference>
<dbReference type="InterPro" id="IPR004524">
    <property type="entry name" value="Asp-tRNA-ligase_1"/>
</dbReference>
<evidence type="ECO:0000256" key="6">
    <source>
        <dbReference type="ARBA" id="ARBA00023146"/>
    </source>
</evidence>
<accession>A0ABP0ZKT0</accession>
<dbReference type="NCBIfam" id="NF001750">
    <property type="entry name" value="PRK00476.1"/>
    <property type="match status" value="1"/>
</dbReference>
<dbReference type="Gene3D" id="2.40.50.140">
    <property type="entry name" value="Nucleic acid-binding proteins"/>
    <property type="match status" value="1"/>
</dbReference>
<dbReference type="SUPFAM" id="SSF50249">
    <property type="entry name" value="Nucleic acid-binding proteins"/>
    <property type="match status" value="1"/>
</dbReference>
<gene>
    <name evidence="8" type="ORF">LODBEIA_P27180</name>
</gene>
<dbReference type="InterPro" id="IPR006195">
    <property type="entry name" value="aa-tRNA-synth_II"/>
</dbReference>
<dbReference type="InterPro" id="IPR004115">
    <property type="entry name" value="GAD-like_sf"/>
</dbReference>
<dbReference type="Pfam" id="PF00152">
    <property type="entry name" value="tRNA-synt_2"/>
    <property type="match status" value="1"/>
</dbReference>
<sequence length="685" mass="78224">MLHAVVKCSKRLYSRLPEKTSTLAKFNFPSATNTIEEVSNKIDSYLNNRSAKITLHGHIHRKSRLRAALSFGFIRDKQGDVLQFVSDVGSGDQSVLETMKKLSVEDSVAITGHAKRKETVGKEKEDAWELVAEEIQILNASNLDASRLEKLKQASPEDIPPQFRYLQLRTPFYQNALRTRSKLAQLVRKVLVENHDFVEIETPLLFKSTPEGAREFLVPTRAFDSFYALPQSPQQYKQILMSSGFTRYFQMAKCFRDEDLRADRQPEFTQIDLEMSFINSADQVMKVVEDVVLNLWKHTSKSGTYHVNSKGNLQPIHNLGENNNDSLQFQKLRYEEALQKYGIDKPDLRSNISFTSLSDFFVAKENPSFPVVEACVLKNAFEPEPEGSKKKKYKIPKSLIDPINYNRRRPYVWAVGKEQGEKNGNSNWWYQTLLEKNIITAKENINESELNQLLNLEPGDIIAVSTRAELPYENPTPLGKFRQLAIKEFPRKWLRPIENHEQQLVTDYDPESVTVGSWVVDFPLFNPVETSSHLDSPYPNYDFDKFESTHHPFTMCRSKDYDLLETDPLAVKGEHYDLVMNGVEVGGGSRRIHDPALQKFVFEEILRIQNHQQLFGHLVKALSMGCPPHAGLALGFDRLCAMIVGSSSIRDVIAFPKNQSGKDLVVDSPTSVDEQTLNDYHVTKF</sequence>
<dbReference type="PROSITE" id="PS50862">
    <property type="entry name" value="AA_TRNA_LIGASE_II"/>
    <property type="match status" value="1"/>
</dbReference>